<dbReference type="InterPro" id="IPR005807">
    <property type="entry name" value="SecE_bac"/>
</dbReference>
<dbReference type="Proteomes" id="UP000028504">
    <property type="component" value="Chromosome"/>
</dbReference>
<keyword evidence="4 9" id="KW-0812">Transmembrane</keyword>
<keyword evidence="8 9" id="KW-0472">Membrane</keyword>
<evidence type="ECO:0000256" key="7">
    <source>
        <dbReference type="ARBA" id="ARBA00023010"/>
    </source>
</evidence>
<dbReference type="HAMAP" id="MF_00422">
    <property type="entry name" value="SecE"/>
    <property type="match status" value="1"/>
</dbReference>
<evidence type="ECO:0000256" key="2">
    <source>
        <dbReference type="ARBA" id="ARBA00022448"/>
    </source>
</evidence>
<name>A0ABN4DB87_9CORY</name>
<feature type="compositionally biased region" description="Basic and acidic residues" evidence="10">
    <location>
        <begin position="1"/>
        <end position="11"/>
    </location>
</feature>
<evidence type="ECO:0000256" key="4">
    <source>
        <dbReference type="ARBA" id="ARBA00022692"/>
    </source>
</evidence>
<evidence type="ECO:0000256" key="3">
    <source>
        <dbReference type="ARBA" id="ARBA00022475"/>
    </source>
</evidence>
<dbReference type="PANTHER" id="PTHR33910">
    <property type="entry name" value="PROTEIN TRANSLOCASE SUBUNIT SECE"/>
    <property type="match status" value="1"/>
</dbReference>
<dbReference type="Gene3D" id="1.20.5.1030">
    <property type="entry name" value="Preprotein translocase secy subunit"/>
    <property type="match status" value="1"/>
</dbReference>
<dbReference type="NCBIfam" id="TIGR00964">
    <property type="entry name" value="secE_bact"/>
    <property type="match status" value="1"/>
</dbReference>
<feature type="compositionally biased region" description="Basic and acidic residues" evidence="10">
    <location>
        <begin position="37"/>
        <end position="48"/>
    </location>
</feature>
<keyword evidence="7 9" id="KW-0811">Translocation</keyword>
<evidence type="ECO:0000313" key="12">
    <source>
        <dbReference type="Proteomes" id="UP000028504"/>
    </source>
</evidence>
<comment type="similarity">
    <text evidence="9">Belongs to the SecE/SEC61-gamma family.</text>
</comment>
<dbReference type="EMBL" id="CP008944">
    <property type="protein sequence ID" value="AIG63623.1"/>
    <property type="molecule type" value="Genomic_DNA"/>
</dbReference>
<evidence type="ECO:0000256" key="1">
    <source>
        <dbReference type="ARBA" id="ARBA00004370"/>
    </source>
</evidence>
<dbReference type="InterPro" id="IPR038379">
    <property type="entry name" value="SecE_sf"/>
</dbReference>
<evidence type="ECO:0000256" key="6">
    <source>
        <dbReference type="ARBA" id="ARBA00022989"/>
    </source>
</evidence>
<comment type="subcellular location">
    <subcellularLocation>
        <location evidence="9">Cell membrane</location>
        <topology evidence="9">Single-pass membrane protein</topology>
    </subcellularLocation>
    <subcellularLocation>
        <location evidence="1">Membrane</location>
    </subcellularLocation>
</comment>
<dbReference type="RefSeq" id="WP_038604357.1">
    <property type="nucleotide sequence ID" value="NZ_CP008944.1"/>
</dbReference>
<dbReference type="PANTHER" id="PTHR33910:SF1">
    <property type="entry name" value="PROTEIN TRANSLOCASE SUBUNIT SECE"/>
    <property type="match status" value="1"/>
</dbReference>
<feature type="region of interest" description="Disordered" evidence="10">
    <location>
        <begin position="1"/>
        <end position="54"/>
    </location>
</feature>
<comment type="subunit">
    <text evidence="9">Component of the Sec protein translocase complex. Heterotrimer consisting of SecY, SecE and SecG subunits. The heterotrimers can form oligomers, although 1 heterotrimer is thought to be able to translocate proteins. Interacts with the ribosome. Interacts with SecDF, and other proteins may be involved. Interacts with SecA.</text>
</comment>
<organism evidence="11 12">
    <name type="scientific">Corynebacterium atypicum</name>
    <dbReference type="NCBI Taxonomy" id="191610"/>
    <lineage>
        <taxon>Bacteria</taxon>
        <taxon>Bacillati</taxon>
        <taxon>Actinomycetota</taxon>
        <taxon>Actinomycetes</taxon>
        <taxon>Mycobacteriales</taxon>
        <taxon>Corynebacteriaceae</taxon>
        <taxon>Corynebacterium</taxon>
    </lineage>
</organism>
<keyword evidence="12" id="KW-1185">Reference proteome</keyword>
<accession>A0ABN4DB87</accession>
<dbReference type="InterPro" id="IPR001901">
    <property type="entry name" value="Translocase_SecE/Sec61-g"/>
</dbReference>
<keyword evidence="3 9" id="KW-1003">Cell membrane</keyword>
<feature type="compositionally biased region" description="Polar residues" evidence="10">
    <location>
        <begin position="19"/>
        <end position="35"/>
    </location>
</feature>
<protein>
    <recommendedName>
        <fullName evidence="9">Protein translocase subunit SecE</fullName>
    </recommendedName>
</protein>
<evidence type="ECO:0000256" key="5">
    <source>
        <dbReference type="ARBA" id="ARBA00022927"/>
    </source>
</evidence>
<sequence>MSEERDREHAAGRPAQPTGKRQMQGSGPVSTQSYQAKRAEASTAEDKPGGGPMHYLPEVVTEMRKVIWPTAQQMVTYTLVVFAFLIILTALVAGVDFLAGAGVEWALTNN</sequence>
<feature type="transmembrane region" description="Helical" evidence="9">
    <location>
        <begin position="74"/>
        <end position="95"/>
    </location>
</feature>
<comment type="function">
    <text evidence="9">Essential subunit of the Sec protein translocation channel SecYEG. Clamps together the 2 halves of SecY. May contact the channel plug during translocation.</text>
</comment>
<gene>
    <name evidence="9" type="primary">secE</name>
    <name evidence="11" type="ORF">CATYP_01835</name>
</gene>
<keyword evidence="6 9" id="KW-1133">Transmembrane helix</keyword>
<evidence type="ECO:0000256" key="10">
    <source>
        <dbReference type="SAM" id="MobiDB-lite"/>
    </source>
</evidence>
<proteinExistence type="inferred from homology"/>
<evidence type="ECO:0000313" key="11">
    <source>
        <dbReference type="EMBL" id="AIG63623.1"/>
    </source>
</evidence>
<keyword evidence="5 9" id="KW-0653">Protein transport</keyword>
<dbReference type="NCBIfam" id="NF005783">
    <property type="entry name" value="PRK07597.9-4"/>
    <property type="match status" value="1"/>
</dbReference>
<keyword evidence="2 9" id="KW-0813">Transport</keyword>
<evidence type="ECO:0000256" key="8">
    <source>
        <dbReference type="ARBA" id="ARBA00023136"/>
    </source>
</evidence>
<evidence type="ECO:0000256" key="9">
    <source>
        <dbReference type="HAMAP-Rule" id="MF_00422"/>
    </source>
</evidence>
<dbReference type="Pfam" id="PF00584">
    <property type="entry name" value="SecE"/>
    <property type="match status" value="1"/>
</dbReference>
<reference evidence="11 12" key="1">
    <citation type="submission" date="2014-07" db="EMBL/GenBank/DDBJ databases">
        <title>Complete genome sequence of Corynebacterium atypicum DSM 44849: identifiction of the mycolic acid biosynthesis genes.</title>
        <authorList>
            <person name="Tippelt A."/>
            <person name="Mollmann S."/>
            <person name="Albersmeier A."/>
            <person name="Jaenicke S."/>
            <person name="Ruckert C."/>
            <person name="Tauch A."/>
        </authorList>
    </citation>
    <scope>NUCLEOTIDE SEQUENCE [LARGE SCALE GENOMIC DNA]</scope>
    <source>
        <strain evidence="11 12">R2070</strain>
    </source>
</reference>